<dbReference type="PANTHER" id="PTHR22692:SF34">
    <property type="entry name" value="MYOSIN VIIA"/>
    <property type="match status" value="1"/>
</dbReference>
<dbReference type="PROSITE" id="PS51016">
    <property type="entry name" value="MYTH4"/>
    <property type="match status" value="1"/>
</dbReference>
<dbReference type="Gene3D" id="1.25.40.530">
    <property type="entry name" value="MyTH4 domain"/>
    <property type="match status" value="1"/>
</dbReference>
<dbReference type="EMBL" id="JASSZA010000010">
    <property type="protein sequence ID" value="KAK2101016.1"/>
    <property type="molecule type" value="Genomic_DNA"/>
</dbReference>
<organism evidence="2 3">
    <name type="scientific">Saguinus oedipus</name>
    <name type="common">Cotton-top tamarin</name>
    <name type="synonym">Oedipomidas oedipus</name>
    <dbReference type="NCBI Taxonomy" id="9490"/>
    <lineage>
        <taxon>Eukaryota</taxon>
        <taxon>Metazoa</taxon>
        <taxon>Chordata</taxon>
        <taxon>Craniata</taxon>
        <taxon>Vertebrata</taxon>
        <taxon>Euteleostomi</taxon>
        <taxon>Mammalia</taxon>
        <taxon>Eutheria</taxon>
        <taxon>Euarchontoglires</taxon>
        <taxon>Primates</taxon>
        <taxon>Haplorrhini</taxon>
        <taxon>Platyrrhini</taxon>
        <taxon>Cebidae</taxon>
        <taxon>Callitrichinae</taxon>
        <taxon>Saguinus</taxon>
    </lineage>
</organism>
<sequence length="221" mass="24514">MSSALAPDMCTLPQAALAVWITILRFMGDLPEPKYHTAMSDGSEKIPVMTKIYETLGKKTYKRELQALQGEGEAQLPEGQKKSSVRHKLVHLTLKKKSKLTEEVTKRLHDGESTVQGNSMLEDRPTSNLEKLHFIIGNGILRPALRDEIYCQISKQLTHNPSKSSYARGWILVSLCVGCFAPSEKFVKVGKCLASWNGKGSQALSQNCGESKSQGLRKPWS</sequence>
<reference evidence="2 3" key="1">
    <citation type="submission" date="2023-05" db="EMBL/GenBank/DDBJ databases">
        <title>B98-5 Cell Line De Novo Hybrid Assembly: An Optical Mapping Approach.</title>
        <authorList>
            <person name="Kananen K."/>
            <person name="Auerbach J.A."/>
            <person name="Kautto E."/>
            <person name="Blachly J.S."/>
        </authorList>
    </citation>
    <scope>NUCLEOTIDE SEQUENCE [LARGE SCALE GENOMIC DNA]</scope>
    <source>
        <strain evidence="2">B95-8</strain>
        <tissue evidence="2">Cell line</tissue>
    </source>
</reference>
<name>A0ABQ9UW17_SAGOE</name>
<evidence type="ECO:0000313" key="2">
    <source>
        <dbReference type="EMBL" id="KAK2101016.1"/>
    </source>
</evidence>
<feature type="domain" description="MyTH4" evidence="1">
    <location>
        <begin position="1"/>
        <end position="221"/>
    </location>
</feature>
<evidence type="ECO:0000313" key="3">
    <source>
        <dbReference type="Proteomes" id="UP001266305"/>
    </source>
</evidence>
<proteinExistence type="predicted"/>
<dbReference type="InterPro" id="IPR051567">
    <property type="entry name" value="Unconventional_Myosin_ATPase"/>
</dbReference>
<protein>
    <submittedName>
        <fullName evidence="2">Unconventional myosin-VIIa</fullName>
    </submittedName>
</protein>
<dbReference type="Pfam" id="PF00784">
    <property type="entry name" value="MyTH4"/>
    <property type="match status" value="1"/>
</dbReference>
<dbReference type="InterPro" id="IPR038185">
    <property type="entry name" value="MyTH4_dom_sf"/>
</dbReference>
<dbReference type="Proteomes" id="UP001266305">
    <property type="component" value="Unassembled WGS sequence"/>
</dbReference>
<accession>A0ABQ9UW17</accession>
<evidence type="ECO:0000259" key="1">
    <source>
        <dbReference type="PROSITE" id="PS51016"/>
    </source>
</evidence>
<dbReference type="InterPro" id="IPR000857">
    <property type="entry name" value="MyTH4_dom"/>
</dbReference>
<dbReference type="SMART" id="SM00139">
    <property type="entry name" value="MyTH4"/>
    <property type="match status" value="1"/>
</dbReference>
<keyword evidence="3" id="KW-1185">Reference proteome</keyword>
<gene>
    <name evidence="2" type="primary">MYO7A_4</name>
    <name evidence="2" type="ORF">P7K49_022364</name>
</gene>
<dbReference type="PANTHER" id="PTHR22692">
    <property type="entry name" value="MYOSIN VII, XV"/>
    <property type="match status" value="1"/>
</dbReference>
<comment type="caution">
    <text evidence="2">The sequence shown here is derived from an EMBL/GenBank/DDBJ whole genome shotgun (WGS) entry which is preliminary data.</text>
</comment>